<dbReference type="EMBL" id="CP119311">
    <property type="protein sequence ID" value="WEK36201.1"/>
    <property type="molecule type" value="Genomic_DNA"/>
</dbReference>
<evidence type="ECO:0000313" key="3">
    <source>
        <dbReference type="EMBL" id="WEK36201.1"/>
    </source>
</evidence>
<sequence>MQRSFLFYMLFLLLSTTACEKDAELPEARGQAQLMVYNGNADFYDLNGWVLVDNEVFGTRSYNDNGAGLVGAFNFSRYSPVDTGLFRIGFTSTATRPEDADKLSEGIFHFEDKQHYTLYLADSLGYTVILSTKDEVQRNASMAKVRLINLSPDAGKVSLTLDDAPVDAIRAVGYRQVTGFTDIQPDVKPGIRIVTMNERTGEEQVLTRKSFALEAGKCYTMILRGYTKAPDGNVNKTISLSTIINF</sequence>
<feature type="signal peptide" evidence="1">
    <location>
        <begin position="1"/>
        <end position="20"/>
    </location>
</feature>
<accession>A0AAJ6BIE5</accession>
<gene>
    <name evidence="3" type="ORF">P0Y53_01695</name>
</gene>
<evidence type="ECO:0000259" key="2">
    <source>
        <dbReference type="Pfam" id="PF14344"/>
    </source>
</evidence>
<evidence type="ECO:0000313" key="4">
    <source>
        <dbReference type="Proteomes" id="UP001220610"/>
    </source>
</evidence>
<dbReference type="Pfam" id="PF14344">
    <property type="entry name" value="DUF4397"/>
    <property type="match status" value="1"/>
</dbReference>
<feature type="domain" description="DUF4397" evidence="2">
    <location>
        <begin position="72"/>
        <end position="159"/>
    </location>
</feature>
<protein>
    <submittedName>
        <fullName evidence="3">DUF4397 domain-containing protein</fullName>
    </submittedName>
</protein>
<dbReference type="InterPro" id="IPR025510">
    <property type="entry name" value="DUF4397"/>
</dbReference>
<proteinExistence type="predicted"/>
<organism evidence="3 4">
    <name type="scientific">Candidatus Pseudobacter hemicellulosilyticus</name>
    <dbReference type="NCBI Taxonomy" id="3121375"/>
    <lineage>
        <taxon>Bacteria</taxon>
        <taxon>Pseudomonadati</taxon>
        <taxon>Bacteroidota</taxon>
        <taxon>Chitinophagia</taxon>
        <taxon>Chitinophagales</taxon>
        <taxon>Chitinophagaceae</taxon>
        <taxon>Pseudobacter</taxon>
    </lineage>
</organism>
<dbReference type="AlphaFoldDB" id="A0AAJ6BIE5"/>
<feature type="chain" id="PRO_5042477577" evidence="1">
    <location>
        <begin position="21"/>
        <end position="246"/>
    </location>
</feature>
<keyword evidence="1" id="KW-0732">Signal</keyword>
<dbReference type="PROSITE" id="PS51257">
    <property type="entry name" value="PROKAR_LIPOPROTEIN"/>
    <property type="match status" value="1"/>
</dbReference>
<reference evidence="3" key="1">
    <citation type="submission" date="2023-03" db="EMBL/GenBank/DDBJ databases">
        <title>Andean soil-derived lignocellulolytic bacterial consortium as a source of novel taxa and putative plastic-active enzymes.</title>
        <authorList>
            <person name="Diaz-Garcia L."/>
            <person name="Chuvochina M."/>
            <person name="Feuerriegel G."/>
            <person name="Bunk B."/>
            <person name="Sproer C."/>
            <person name="Streit W.R."/>
            <person name="Rodriguez L.M."/>
            <person name="Overmann J."/>
            <person name="Jimenez D.J."/>
        </authorList>
    </citation>
    <scope>NUCLEOTIDE SEQUENCE</scope>
    <source>
        <strain evidence="3">MAG 7</strain>
    </source>
</reference>
<dbReference type="Proteomes" id="UP001220610">
    <property type="component" value="Chromosome"/>
</dbReference>
<evidence type="ECO:0000256" key="1">
    <source>
        <dbReference type="SAM" id="SignalP"/>
    </source>
</evidence>
<name>A0AAJ6BIE5_9BACT</name>